<dbReference type="eggNOG" id="arCOG01220">
    <property type="taxonomic scope" value="Archaea"/>
</dbReference>
<protein>
    <recommendedName>
        <fullName evidence="3">Methyltransferase</fullName>
    </recommendedName>
</protein>
<keyword evidence="2" id="KW-1185">Reference proteome</keyword>
<dbReference type="RefSeq" id="WP_012619178.1">
    <property type="nucleotide sequence ID" value="NC_011832.1"/>
</dbReference>
<sequence>MACPVCGGECIRDAPALLAGLADRFSPCQDCTGRLLDKRRPPADLSYLLPCTCGRRFIDEVFAHIYAVMVEEGNLPRTAPLLAVGVPLLDPATVLRRAPFLPARSLILLSQHVTDHSAERLVREVPEVKGVILDRQVVPGAVDPTLDLPADHHRLLAGCDVGASVVPTPAGPLVLYRQHSLMHIEVPRPGSPKVRAVASRCRTGDDRLFVDACCGPGTLGLAAALFGAPAVVMNDAWYAAAFWAGSNLQVNRAMLGLSSVSSEVDLAELAETPIRRDPLLVAEGTGDLHQVSVYQGDLLRLHQVIGPRPVLAVLDLFHKEDLYQTRQILSEWNAHVRGEIFIP</sequence>
<name>B8GF53_METPE</name>
<gene>
    <name evidence="1" type="ordered locus">Mpal_2589</name>
</gene>
<reference evidence="1 2" key="1">
    <citation type="journal article" date="2015" name="Genome Announc.">
        <title>Complete Genome Sequence of Methanosphaerula palustris E1-9CT, a Hydrogenotrophic Methanogen Isolated from a Minerotrophic Fen Peatland.</title>
        <authorList>
            <person name="Cadillo-Quiroz H."/>
            <person name="Browne P."/>
            <person name="Kyrpides N."/>
            <person name="Woyke T."/>
            <person name="Goodwin L."/>
            <person name="Detter C."/>
            <person name="Yavitt J.B."/>
            <person name="Zinder S.H."/>
        </authorList>
    </citation>
    <scope>NUCLEOTIDE SEQUENCE [LARGE SCALE GENOMIC DNA]</scope>
    <source>
        <strain evidence="2">ATCC BAA-1556 / DSM 19958 / E1-9c</strain>
    </source>
</reference>
<dbReference type="Proteomes" id="UP000002457">
    <property type="component" value="Chromosome"/>
</dbReference>
<dbReference type="InterPro" id="IPR029063">
    <property type="entry name" value="SAM-dependent_MTases_sf"/>
</dbReference>
<accession>B8GF53</accession>
<proteinExistence type="predicted"/>
<evidence type="ECO:0008006" key="3">
    <source>
        <dbReference type="Google" id="ProtNLM"/>
    </source>
</evidence>
<dbReference type="HOGENOM" id="CLU_069059_0_0_2"/>
<dbReference type="SUPFAM" id="SSF53335">
    <property type="entry name" value="S-adenosyl-L-methionine-dependent methyltransferases"/>
    <property type="match status" value="1"/>
</dbReference>
<evidence type="ECO:0000313" key="1">
    <source>
        <dbReference type="EMBL" id="ACL17859.1"/>
    </source>
</evidence>
<dbReference type="GeneID" id="7270718"/>
<organism evidence="1 2">
    <name type="scientific">Methanosphaerula palustris (strain ATCC BAA-1556 / DSM 19958 / E1-9c)</name>
    <dbReference type="NCBI Taxonomy" id="521011"/>
    <lineage>
        <taxon>Archaea</taxon>
        <taxon>Methanobacteriati</taxon>
        <taxon>Methanobacteriota</taxon>
        <taxon>Stenosarchaea group</taxon>
        <taxon>Methanomicrobia</taxon>
        <taxon>Methanomicrobiales</taxon>
        <taxon>Methanoregulaceae</taxon>
        <taxon>Methanosphaerula</taxon>
    </lineage>
</organism>
<dbReference type="KEGG" id="mpl:Mpal_2589"/>
<evidence type="ECO:0000313" key="2">
    <source>
        <dbReference type="Proteomes" id="UP000002457"/>
    </source>
</evidence>
<dbReference type="Gene3D" id="3.40.50.150">
    <property type="entry name" value="Vaccinia Virus protein VP39"/>
    <property type="match status" value="1"/>
</dbReference>
<dbReference type="OrthoDB" id="134019at2157"/>
<dbReference type="EMBL" id="CP001338">
    <property type="protein sequence ID" value="ACL17859.1"/>
    <property type="molecule type" value="Genomic_DNA"/>
</dbReference>
<dbReference type="AlphaFoldDB" id="B8GF53"/>